<reference evidence="2 3" key="1">
    <citation type="submission" date="2024-09" db="EMBL/GenBank/DDBJ databases">
        <authorList>
            <person name="Sun Q."/>
            <person name="Mori K."/>
        </authorList>
    </citation>
    <scope>NUCLEOTIDE SEQUENCE [LARGE SCALE GENOMIC DNA]</scope>
    <source>
        <strain evidence="2 3">NCAIM B.02621</strain>
    </source>
</reference>
<accession>A0ABV6QZK8</accession>
<comment type="caution">
    <text evidence="2">The sequence shown here is derived from an EMBL/GenBank/DDBJ whole genome shotgun (WGS) entry which is preliminary data.</text>
</comment>
<dbReference type="InterPro" id="IPR013718">
    <property type="entry name" value="COQ9_C"/>
</dbReference>
<dbReference type="EMBL" id="JBHLSW010000003">
    <property type="protein sequence ID" value="MFC0632804.1"/>
    <property type="molecule type" value="Genomic_DNA"/>
</dbReference>
<dbReference type="NCBIfam" id="TIGR02396">
    <property type="entry name" value="diverge_rpsU"/>
    <property type="match status" value="1"/>
</dbReference>
<dbReference type="Pfam" id="PF08511">
    <property type="entry name" value="COQ9"/>
    <property type="match status" value="1"/>
</dbReference>
<proteinExistence type="predicted"/>
<dbReference type="Proteomes" id="UP001589906">
    <property type="component" value="Unassembled WGS sequence"/>
</dbReference>
<dbReference type="InterPro" id="IPR012762">
    <property type="entry name" value="Ubiq_biosynth_COQ9"/>
</dbReference>
<feature type="domain" description="COQ9 C-terminal" evidence="1">
    <location>
        <begin position="130"/>
        <end position="196"/>
    </location>
</feature>
<evidence type="ECO:0000313" key="3">
    <source>
        <dbReference type="Proteomes" id="UP001589906"/>
    </source>
</evidence>
<dbReference type="RefSeq" id="WP_376834084.1">
    <property type="nucleotide sequence ID" value="NZ_JBHLSW010000003.1"/>
</dbReference>
<evidence type="ECO:0000313" key="2">
    <source>
        <dbReference type="EMBL" id="MFC0632804.1"/>
    </source>
</evidence>
<gene>
    <name evidence="2" type="ORF">ACFFGE_02805</name>
</gene>
<evidence type="ECO:0000259" key="1">
    <source>
        <dbReference type="Pfam" id="PF08511"/>
    </source>
</evidence>
<protein>
    <submittedName>
        <fullName evidence="2">COQ9 family protein</fullName>
    </submittedName>
</protein>
<keyword evidence="3" id="KW-1185">Reference proteome</keyword>
<sequence>MTDPEPLPNTPDEPDWAQAMEQRVLDAAIARAPSIGWNARLVRAACEAEGLSLGDEELLLPNSARDLAALLSRRHDARALEALAQVDANALKIRERIAMAVSARLEAGADDLEATRRCAGFLALPTNTDLALKLAWETADHLWRWAGDTATDWNHYSKRAILSGILIPALTLRWFDGRAAADAFVAARIENVMAFEKWKAGKDFDAPGRRFLDFVSRLRYGDAA</sequence>
<name>A0ABV6QZK8_9CAUL</name>
<dbReference type="Gene3D" id="1.10.357.10">
    <property type="entry name" value="Tetracycline Repressor, domain 2"/>
    <property type="match status" value="1"/>
</dbReference>
<organism evidence="2 3">
    <name type="scientific">Brevundimonas balnearis</name>
    <dbReference type="NCBI Taxonomy" id="1572858"/>
    <lineage>
        <taxon>Bacteria</taxon>
        <taxon>Pseudomonadati</taxon>
        <taxon>Pseudomonadota</taxon>
        <taxon>Alphaproteobacteria</taxon>
        <taxon>Caulobacterales</taxon>
        <taxon>Caulobacteraceae</taxon>
        <taxon>Brevundimonas</taxon>
    </lineage>
</organism>